<organism evidence="3 4">
    <name type="scientific">Calocera viscosa (strain TUFC12733)</name>
    <dbReference type="NCBI Taxonomy" id="1330018"/>
    <lineage>
        <taxon>Eukaryota</taxon>
        <taxon>Fungi</taxon>
        <taxon>Dikarya</taxon>
        <taxon>Basidiomycota</taxon>
        <taxon>Agaricomycotina</taxon>
        <taxon>Dacrymycetes</taxon>
        <taxon>Dacrymycetales</taxon>
        <taxon>Dacrymycetaceae</taxon>
        <taxon>Calocera</taxon>
    </lineage>
</organism>
<proteinExistence type="predicted"/>
<accession>A0A167GT91</accession>
<dbReference type="STRING" id="1330018.A0A167GT91"/>
<evidence type="ECO:0000313" key="3">
    <source>
        <dbReference type="EMBL" id="KZO90883.1"/>
    </source>
</evidence>
<keyword evidence="4" id="KW-1185">Reference proteome</keyword>
<evidence type="ECO:0000256" key="2">
    <source>
        <dbReference type="SAM" id="SignalP"/>
    </source>
</evidence>
<dbReference type="InterPro" id="IPR017850">
    <property type="entry name" value="Alkaline_phosphatase_core_sf"/>
</dbReference>
<name>A0A167GT91_CALVF</name>
<reference evidence="3 4" key="1">
    <citation type="journal article" date="2016" name="Mol. Biol. Evol.">
        <title>Comparative Genomics of Early-Diverging Mushroom-Forming Fungi Provides Insights into the Origins of Lignocellulose Decay Capabilities.</title>
        <authorList>
            <person name="Nagy L.G."/>
            <person name="Riley R."/>
            <person name="Tritt A."/>
            <person name="Adam C."/>
            <person name="Daum C."/>
            <person name="Floudas D."/>
            <person name="Sun H."/>
            <person name="Yadav J.S."/>
            <person name="Pangilinan J."/>
            <person name="Larsson K.H."/>
            <person name="Matsuura K."/>
            <person name="Barry K."/>
            <person name="Labutti K."/>
            <person name="Kuo R."/>
            <person name="Ohm R.A."/>
            <person name="Bhattacharya S.S."/>
            <person name="Shirouzu T."/>
            <person name="Yoshinaga Y."/>
            <person name="Martin F.M."/>
            <person name="Grigoriev I.V."/>
            <person name="Hibbett D.S."/>
        </authorList>
    </citation>
    <scope>NUCLEOTIDE SEQUENCE [LARGE SCALE GENOMIC DNA]</scope>
    <source>
        <strain evidence="3 4">TUFC12733</strain>
    </source>
</reference>
<gene>
    <name evidence="3" type="ORF">CALVIDRAFT_547426</name>
</gene>
<protein>
    <submittedName>
        <fullName evidence="3">Phosphoesterase-domain-containing protein</fullName>
    </submittedName>
</protein>
<dbReference type="Pfam" id="PF04185">
    <property type="entry name" value="Phosphoesterase"/>
    <property type="match status" value="2"/>
</dbReference>
<sequence length="607" mass="66536">MLMLEALLLLVPRVLAGHERLIPERRLVLRLLLLLTISSQDVLLPPSSEIESVFYQKVNGSLSNATDYLLPWYINYQGGEYLNGTQCMDGGSNGFENNHAAYNNGSNVSSPQKLFINVSLTSCFRTCGALTNDPTSIAYFKRQDIPIHYGIADAWTIGDMYQEGQMASTWPNRVHWMTGTVNIPGGPTNSTQGPVLDNNGTPGTCSHLSFSNFLTHTTYHTTTNVPEYLEDEEVSWYVYQADDNFGCNELAAFKTYIDGAASPLNDTDNPIVVKATTELSEHPPYTPRQGAWSQKDIIDAIQNSPIYNKTILFISYDETGGWADHVVPFHAPAGTPGEWIVDPLTGISTFSGPGFRLPFYAISPYSRGGNVFTEPSDHTSQILFLEKWAAARGSPFHTQAISAWRREHMSDLTGMFDFENPDFAPVTLPEGEQRFVDPLTGLLAGAEYCQAKWEGNVNAIIPYGLQTPEEALAVEAGFRPVRGAITEGRYLVLESSGFALSANGALGVASPLDKKETDATQRFVIHAPNPLDVDATVFSISNGDKYINTQLGLDSSANAAIWNVTFTASTMSYDIKDTKSGMYLTLTSSKPVLGNDPAPFKIYSVTF</sequence>
<keyword evidence="1" id="KW-0378">Hydrolase</keyword>
<evidence type="ECO:0000313" key="4">
    <source>
        <dbReference type="Proteomes" id="UP000076738"/>
    </source>
</evidence>
<dbReference type="AlphaFoldDB" id="A0A167GT91"/>
<dbReference type="PANTHER" id="PTHR31956">
    <property type="entry name" value="NON-SPECIFIC PHOSPHOLIPASE C4-RELATED"/>
    <property type="match status" value="1"/>
</dbReference>
<evidence type="ECO:0000256" key="1">
    <source>
        <dbReference type="ARBA" id="ARBA00022801"/>
    </source>
</evidence>
<feature type="chain" id="PRO_5007887075" evidence="2">
    <location>
        <begin position="17"/>
        <end position="607"/>
    </location>
</feature>
<keyword evidence="2" id="KW-0732">Signal</keyword>
<dbReference type="GO" id="GO:0042578">
    <property type="term" value="F:phosphoric ester hydrolase activity"/>
    <property type="evidence" value="ECO:0007669"/>
    <property type="project" value="UniProtKB-ARBA"/>
</dbReference>
<dbReference type="Gene3D" id="3.40.720.10">
    <property type="entry name" value="Alkaline Phosphatase, subunit A"/>
    <property type="match status" value="2"/>
</dbReference>
<dbReference type="OrthoDB" id="5135119at2759"/>
<dbReference type="InterPro" id="IPR007312">
    <property type="entry name" value="Phosphoesterase"/>
</dbReference>
<feature type="signal peptide" evidence="2">
    <location>
        <begin position="1"/>
        <end position="16"/>
    </location>
</feature>
<dbReference type="EMBL" id="KV417332">
    <property type="protein sequence ID" value="KZO90883.1"/>
    <property type="molecule type" value="Genomic_DNA"/>
</dbReference>
<dbReference type="Proteomes" id="UP000076738">
    <property type="component" value="Unassembled WGS sequence"/>
</dbReference>
<dbReference type="PANTHER" id="PTHR31956:SF1">
    <property type="entry name" value="NON-SPECIFIC PHOSPHOLIPASE C1"/>
    <property type="match status" value="1"/>
</dbReference>